<evidence type="ECO:0000256" key="6">
    <source>
        <dbReference type="ARBA" id="ARBA00023136"/>
    </source>
</evidence>
<reference evidence="8 9" key="1">
    <citation type="submission" date="2021-06" db="EMBL/GenBank/DDBJ databases">
        <title>Caerostris extrusa draft genome.</title>
        <authorList>
            <person name="Kono N."/>
            <person name="Arakawa K."/>
        </authorList>
    </citation>
    <scope>NUCLEOTIDE SEQUENCE [LARGE SCALE GENOMIC DNA]</scope>
</reference>
<dbReference type="PANTHER" id="PTHR11523:SF28">
    <property type="entry name" value="NA_K-ATPASE BETA SUBUNIT ISOFORM 4-RELATED"/>
    <property type="match status" value="1"/>
</dbReference>
<evidence type="ECO:0000256" key="7">
    <source>
        <dbReference type="SAM" id="Phobius"/>
    </source>
</evidence>
<evidence type="ECO:0000256" key="4">
    <source>
        <dbReference type="ARBA" id="ARBA00022968"/>
    </source>
</evidence>
<comment type="similarity">
    <text evidence="2">Belongs to the X(+)/potassium ATPases subunit beta family.</text>
</comment>
<dbReference type="GO" id="GO:0030007">
    <property type="term" value="P:intracellular potassium ion homeostasis"/>
    <property type="evidence" value="ECO:0007669"/>
    <property type="project" value="TreeGrafter"/>
</dbReference>
<accession>A0AAV4NX17</accession>
<sequence>MDPDADVEDVPLKGNVTNMEIDSSALSGENSSSANKGVRQWCTGPRRKWLIAILVAIILLTVILVATLLALKGDYDSTRLVKIWPRPDKAQNLIYFMHGSDGSWRQLTNQLDEFFIPYQSYAYRSDEVIICGDRNQDMNKVCYFDIQPFMQGCSHANNYGYDRGMPCVFLEFNNISGWVPEPYSPEELQKYVKLTDDPSSFTDLVYLDCQGDSFADQENVGPIEYTPAHGFPTKYFPYRGHPEYMSPLIGVRFTRPISGVAITVTCKLWAKNIQHTEGAVPNGQITFNLLIWPRPEKPEHIINFEHGSDPSRRSWRDLTEQLDEFFLRYRRSAYRSEDVIPCEELRLRYRKAMRLLEFNNITGWVPEPYSPDELQKYVKLTDAPSSATDMVYLDCQGDSLIDQENVGAYRVYRGHGFNFKYFPIVDIQSTCHHLLASDSPSQL</sequence>
<organism evidence="8 9">
    <name type="scientific">Caerostris extrusa</name>
    <name type="common">Bark spider</name>
    <name type="synonym">Caerostris bankana</name>
    <dbReference type="NCBI Taxonomy" id="172846"/>
    <lineage>
        <taxon>Eukaryota</taxon>
        <taxon>Metazoa</taxon>
        <taxon>Ecdysozoa</taxon>
        <taxon>Arthropoda</taxon>
        <taxon>Chelicerata</taxon>
        <taxon>Arachnida</taxon>
        <taxon>Araneae</taxon>
        <taxon>Araneomorphae</taxon>
        <taxon>Entelegynae</taxon>
        <taxon>Araneoidea</taxon>
        <taxon>Araneidae</taxon>
        <taxon>Caerostris</taxon>
    </lineage>
</organism>
<keyword evidence="6 7" id="KW-0472">Membrane</keyword>
<dbReference type="Gene3D" id="2.60.40.1660">
    <property type="entry name" value="Na, k-atpase alpha subunit"/>
    <property type="match status" value="2"/>
</dbReference>
<dbReference type="GO" id="GO:0001671">
    <property type="term" value="F:ATPase activator activity"/>
    <property type="evidence" value="ECO:0007669"/>
    <property type="project" value="TreeGrafter"/>
</dbReference>
<evidence type="ECO:0000256" key="1">
    <source>
        <dbReference type="ARBA" id="ARBA00004606"/>
    </source>
</evidence>
<comment type="caution">
    <text evidence="8">The sequence shown here is derived from an EMBL/GenBank/DDBJ whole genome shotgun (WGS) entry which is preliminary data.</text>
</comment>
<keyword evidence="4" id="KW-0735">Signal-anchor</keyword>
<dbReference type="AlphaFoldDB" id="A0AAV4NX17"/>
<evidence type="ECO:0000256" key="2">
    <source>
        <dbReference type="ARBA" id="ARBA00005876"/>
    </source>
</evidence>
<evidence type="ECO:0000256" key="5">
    <source>
        <dbReference type="ARBA" id="ARBA00022989"/>
    </source>
</evidence>
<dbReference type="GO" id="GO:0005890">
    <property type="term" value="C:sodium:potassium-exchanging ATPase complex"/>
    <property type="evidence" value="ECO:0007669"/>
    <property type="project" value="InterPro"/>
</dbReference>
<comment type="subcellular location">
    <subcellularLocation>
        <location evidence="1">Membrane</location>
        <topology evidence="1">Single-pass type II membrane protein</topology>
    </subcellularLocation>
</comment>
<protein>
    <submittedName>
        <fullName evidence="8">Uncharacterized protein</fullName>
    </submittedName>
</protein>
<keyword evidence="3 7" id="KW-0812">Transmembrane</keyword>
<dbReference type="GO" id="GO:0006883">
    <property type="term" value="P:intracellular sodium ion homeostasis"/>
    <property type="evidence" value="ECO:0007669"/>
    <property type="project" value="TreeGrafter"/>
</dbReference>
<gene>
    <name evidence="8" type="primary">nrv2</name>
    <name evidence="8" type="ORF">CEXT_764821</name>
</gene>
<dbReference type="Proteomes" id="UP001054945">
    <property type="component" value="Unassembled WGS sequence"/>
</dbReference>
<dbReference type="Pfam" id="PF00287">
    <property type="entry name" value="Na_K-ATPase"/>
    <property type="match status" value="1"/>
</dbReference>
<dbReference type="GO" id="GO:1990573">
    <property type="term" value="P:potassium ion import across plasma membrane"/>
    <property type="evidence" value="ECO:0007669"/>
    <property type="project" value="TreeGrafter"/>
</dbReference>
<proteinExistence type="inferred from homology"/>
<evidence type="ECO:0000256" key="3">
    <source>
        <dbReference type="ARBA" id="ARBA00022692"/>
    </source>
</evidence>
<keyword evidence="9" id="KW-1185">Reference proteome</keyword>
<dbReference type="InterPro" id="IPR038702">
    <property type="entry name" value="Na/K_ATPase_sub_beta_sf"/>
</dbReference>
<dbReference type="PANTHER" id="PTHR11523">
    <property type="entry name" value="SODIUM/POTASSIUM-DEPENDENT ATPASE BETA SUBUNIT"/>
    <property type="match status" value="1"/>
</dbReference>
<keyword evidence="5 7" id="KW-1133">Transmembrane helix</keyword>
<dbReference type="EMBL" id="BPLR01021327">
    <property type="protein sequence ID" value="GIX88506.1"/>
    <property type="molecule type" value="Genomic_DNA"/>
</dbReference>
<evidence type="ECO:0000313" key="9">
    <source>
        <dbReference type="Proteomes" id="UP001054945"/>
    </source>
</evidence>
<dbReference type="InterPro" id="IPR000402">
    <property type="entry name" value="Na/K_ATPase_sub_beta"/>
</dbReference>
<name>A0AAV4NX17_CAEEX</name>
<feature type="transmembrane region" description="Helical" evidence="7">
    <location>
        <begin position="49"/>
        <end position="71"/>
    </location>
</feature>
<dbReference type="GO" id="GO:0036376">
    <property type="term" value="P:sodium ion export across plasma membrane"/>
    <property type="evidence" value="ECO:0007669"/>
    <property type="project" value="TreeGrafter"/>
</dbReference>
<evidence type="ECO:0000313" key="8">
    <source>
        <dbReference type="EMBL" id="GIX88506.1"/>
    </source>
</evidence>